<dbReference type="CDD" id="cd12885">
    <property type="entry name" value="SPRY_RanBP_like"/>
    <property type="match status" value="1"/>
</dbReference>
<protein>
    <recommendedName>
        <fullName evidence="6">B30.2/SPRY domain-containing protein</fullName>
    </recommendedName>
</protein>
<dbReference type="FunFam" id="2.60.120.920:FF:000092">
    <property type="entry name" value="Ran-binding protein M homolog"/>
    <property type="match status" value="1"/>
</dbReference>
<dbReference type="Pfam" id="PF00622">
    <property type="entry name" value="SPRY"/>
    <property type="match status" value="1"/>
</dbReference>
<dbReference type="AlphaFoldDB" id="A0A2Z6NN03"/>
<dbReference type="SMART" id="SM00668">
    <property type="entry name" value="CTLH"/>
    <property type="match status" value="1"/>
</dbReference>
<dbReference type="InterPro" id="IPR043136">
    <property type="entry name" value="B30.2/SPRY_sf"/>
</dbReference>
<dbReference type="SMART" id="SM00449">
    <property type="entry name" value="SPRY"/>
    <property type="match status" value="1"/>
</dbReference>
<feature type="domain" description="B30.2/SPRY" evidence="2">
    <location>
        <begin position="32"/>
        <end position="220"/>
    </location>
</feature>
<dbReference type="Pfam" id="PF10607">
    <property type="entry name" value="CTLH"/>
    <property type="match status" value="1"/>
</dbReference>
<keyword evidence="5" id="KW-1185">Reference proteome</keyword>
<gene>
    <name evidence="4" type="ORF">TSUD_269570</name>
</gene>
<dbReference type="InterPro" id="IPR044736">
    <property type="entry name" value="Gid1/RanBPM/SPLA_SPRY"/>
</dbReference>
<feature type="region of interest" description="Disordered" evidence="1">
    <location>
        <begin position="35"/>
        <end position="56"/>
    </location>
</feature>
<dbReference type="SMART" id="SM00757">
    <property type="entry name" value="CRA"/>
    <property type="match status" value="1"/>
</dbReference>
<reference evidence="5" key="1">
    <citation type="journal article" date="2017" name="Front. Plant Sci.">
        <title>Climate Clever Clovers: New Paradigm to Reduce the Environmental Footprint of Ruminants by Breeding Low Methanogenic Forages Utilizing Haplotype Variation.</title>
        <authorList>
            <person name="Kaur P."/>
            <person name="Appels R."/>
            <person name="Bayer P.E."/>
            <person name="Keeble-Gagnere G."/>
            <person name="Wang J."/>
            <person name="Hirakawa H."/>
            <person name="Shirasawa K."/>
            <person name="Vercoe P."/>
            <person name="Stefanova K."/>
            <person name="Durmic Z."/>
            <person name="Nichols P."/>
            <person name="Revell C."/>
            <person name="Isobe S.N."/>
            <person name="Edwards D."/>
            <person name="Erskine W."/>
        </authorList>
    </citation>
    <scope>NUCLEOTIDE SEQUENCE [LARGE SCALE GENOMIC DNA]</scope>
    <source>
        <strain evidence="5">cv. Daliak</strain>
    </source>
</reference>
<dbReference type="Gene3D" id="2.60.120.920">
    <property type="match status" value="1"/>
</dbReference>
<dbReference type="InterPro" id="IPR001870">
    <property type="entry name" value="B30.2/SPRY"/>
</dbReference>
<feature type="domain" description="CTLH" evidence="3">
    <location>
        <begin position="321"/>
        <end position="370"/>
    </location>
</feature>
<name>A0A2Z6NN03_TRISU</name>
<evidence type="ECO:0000256" key="1">
    <source>
        <dbReference type="SAM" id="MobiDB-lite"/>
    </source>
</evidence>
<dbReference type="PROSITE" id="PS50897">
    <property type="entry name" value="CTLH"/>
    <property type="match status" value="1"/>
</dbReference>
<dbReference type="EMBL" id="DF973696">
    <property type="protein sequence ID" value="GAU37942.1"/>
    <property type="molecule type" value="Genomic_DNA"/>
</dbReference>
<dbReference type="InterPro" id="IPR013144">
    <property type="entry name" value="CRA_dom"/>
</dbReference>
<dbReference type="InterPro" id="IPR050618">
    <property type="entry name" value="Ubq-SigPath_Reg"/>
</dbReference>
<dbReference type="PROSITE" id="PS50188">
    <property type="entry name" value="B302_SPRY"/>
    <property type="match status" value="1"/>
</dbReference>
<evidence type="ECO:0000313" key="4">
    <source>
        <dbReference type="EMBL" id="GAU37942.1"/>
    </source>
</evidence>
<accession>A0A2Z6NN03</accession>
<evidence type="ECO:0008006" key="6">
    <source>
        <dbReference type="Google" id="ProtNLM"/>
    </source>
</evidence>
<proteinExistence type="predicted"/>
<dbReference type="OrthoDB" id="25503at2759"/>
<dbReference type="SUPFAM" id="SSF49899">
    <property type="entry name" value="Concanavalin A-like lectins/glucanases"/>
    <property type="match status" value="1"/>
</dbReference>
<sequence>MKESNGKNTIEKSDQDQDLGLYFLELCSRKVKEELQDYNGDGDDEEKEESPSELNTINSSGGFVVVATDKLSVKYTSVNLHGHDVGVIQANKFAPMKRLVYYFEIFVKDAGVKGQVSIGFTSENFKMRRQPGWEANSCGYHGDDGFLYRGHGKGEAFGPTYTTGDIVGAGINYASQEFFFTKNGQVVGTVYKDMQGPLYPTVAVHSQNEEVHVNFGQKPFTFDLKEFEAQERMKQQVKIEEIPVPTNASYGIVRSYLLHYGYEDTLNAFDVASKSTVPPINIVQENGIDDQETTYALNHRKTLRQLLIYELTWITSFISMKLIRDGEIDAAFGKLREWYPQIAEDNTSAMCFLLHCQKFIELVRVGELKEAVTYGRIELSRFFGSPVFEELVQECVALLAYERPLESAVGYLLKDSRRDVVADSVNAMILSTNPNLKETKNCLHSNLERLLRQLTACCYERRSLSGDQGEAFQLQRVLSSGKKS</sequence>
<dbReference type="PANTHER" id="PTHR12864">
    <property type="entry name" value="RAN BINDING PROTEIN 9-RELATED"/>
    <property type="match status" value="1"/>
</dbReference>
<dbReference type="InterPro" id="IPR006595">
    <property type="entry name" value="CTLH_C"/>
</dbReference>
<evidence type="ECO:0000259" key="3">
    <source>
        <dbReference type="PROSITE" id="PS50897"/>
    </source>
</evidence>
<organism evidence="4 5">
    <name type="scientific">Trifolium subterraneum</name>
    <name type="common">Subterranean clover</name>
    <dbReference type="NCBI Taxonomy" id="3900"/>
    <lineage>
        <taxon>Eukaryota</taxon>
        <taxon>Viridiplantae</taxon>
        <taxon>Streptophyta</taxon>
        <taxon>Embryophyta</taxon>
        <taxon>Tracheophyta</taxon>
        <taxon>Spermatophyta</taxon>
        <taxon>Magnoliopsida</taxon>
        <taxon>eudicotyledons</taxon>
        <taxon>Gunneridae</taxon>
        <taxon>Pentapetalae</taxon>
        <taxon>rosids</taxon>
        <taxon>fabids</taxon>
        <taxon>Fabales</taxon>
        <taxon>Fabaceae</taxon>
        <taxon>Papilionoideae</taxon>
        <taxon>50 kb inversion clade</taxon>
        <taxon>NPAAA clade</taxon>
        <taxon>Hologalegina</taxon>
        <taxon>IRL clade</taxon>
        <taxon>Trifolieae</taxon>
        <taxon>Trifolium</taxon>
    </lineage>
</organism>
<dbReference type="Proteomes" id="UP000242715">
    <property type="component" value="Unassembled WGS sequence"/>
</dbReference>
<dbReference type="InterPro" id="IPR013320">
    <property type="entry name" value="ConA-like_dom_sf"/>
</dbReference>
<evidence type="ECO:0000313" key="5">
    <source>
        <dbReference type="Proteomes" id="UP000242715"/>
    </source>
</evidence>
<dbReference type="InterPro" id="IPR024964">
    <property type="entry name" value="CTLH/CRA"/>
</dbReference>
<evidence type="ECO:0000259" key="2">
    <source>
        <dbReference type="PROSITE" id="PS50188"/>
    </source>
</evidence>
<dbReference type="InterPro" id="IPR003877">
    <property type="entry name" value="SPRY_dom"/>
</dbReference>